<dbReference type="AlphaFoldDB" id="A0A839QWV7"/>
<comment type="caution">
    <text evidence="2">The sequence shown here is derived from an EMBL/GenBank/DDBJ whole genome shotgun (WGS) entry which is preliminary data.</text>
</comment>
<gene>
    <name evidence="2" type="ORF">FHX50_000105</name>
</gene>
<name>A0A839QWV7_9MICO</name>
<proteinExistence type="predicted"/>
<accession>A0A839QWV7</accession>
<protein>
    <submittedName>
        <fullName evidence="2">Membrane protein YdbS with pleckstrin-like domain</fullName>
    </submittedName>
</protein>
<dbReference type="Proteomes" id="UP000568050">
    <property type="component" value="Unassembled WGS sequence"/>
</dbReference>
<keyword evidence="3" id="KW-1185">Reference proteome</keyword>
<keyword evidence="1" id="KW-1133">Transmembrane helix</keyword>
<feature type="transmembrane region" description="Helical" evidence="1">
    <location>
        <begin position="30"/>
        <end position="50"/>
    </location>
</feature>
<dbReference type="RefSeq" id="WP_183373534.1">
    <property type="nucleotide sequence ID" value="NZ_CBCSFZ010000024.1"/>
</dbReference>
<evidence type="ECO:0000313" key="3">
    <source>
        <dbReference type="Proteomes" id="UP000568050"/>
    </source>
</evidence>
<dbReference type="EMBL" id="JACHWP010000001">
    <property type="protein sequence ID" value="MBB3021857.1"/>
    <property type="molecule type" value="Genomic_DNA"/>
</dbReference>
<keyword evidence="1" id="KW-0472">Membrane</keyword>
<evidence type="ECO:0000256" key="1">
    <source>
        <dbReference type="SAM" id="Phobius"/>
    </source>
</evidence>
<evidence type="ECO:0000313" key="2">
    <source>
        <dbReference type="EMBL" id="MBB3021857.1"/>
    </source>
</evidence>
<organism evidence="2 3">
    <name type="scientific">Helcobacillus massiliensis</name>
    <dbReference type="NCBI Taxonomy" id="521392"/>
    <lineage>
        <taxon>Bacteria</taxon>
        <taxon>Bacillati</taxon>
        <taxon>Actinomycetota</taxon>
        <taxon>Actinomycetes</taxon>
        <taxon>Micrococcales</taxon>
        <taxon>Dermabacteraceae</taxon>
        <taxon>Helcobacillus</taxon>
    </lineage>
</organism>
<keyword evidence="1" id="KW-0812">Transmembrane</keyword>
<sequence>MILAFIMLFVGAILLGGAWSFAKQRHPWWSVAVLALAGLLCIGVSLFRIYQ</sequence>
<reference evidence="2 3" key="1">
    <citation type="submission" date="2020-08" db="EMBL/GenBank/DDBJ databases">
        <title>Sequencing the genomes of 1000 actinobacteria strains.</title>
        <authorList>
            <person name="Klenk H.-P."/>
        </authorList>
    </citation>
    <scope>NUCLEOTIDE SEQUENCE [LARGE SCALE GENOMIC DNA]</scope>
    <source>
        <strain evidence="2 3">DSM 23040</strain>
    </source>
</reference>